<accession>A0ACC2IPC0</accession>
<sequence>MDPLKSVDVGIRIFITISALPNLSSCIAPTGLDVIISDSSFFKHHSSLPSLEEVRRQALSKPHPKKENVAIFENLNLLVKFGIKESIAEGQCLYTVRRAFGPSVPVPEVSMGRYERRRTTQRDSRASQDFSYTSGGETEFGKSVRHICHTPLQDIALPTGVLPNAGPFPSVKEFHDWFSFLYRRWLADPNAYPQDPYRRDLPDDARIVLTHGDLHRSNIMVTKSGPPRILALIDWHQAGWLPEYWEVCKAIYTVGTEDEWAQKYIPQFLQRSEEIEVAWDFYVLATGN</sequence>
<gene>
    <name evidence="1" type="ORF">OPT61_g1716</name>
</gene>
<comment type="caution">
    <text evidence="1">The sequence shown here is derived from an EMBL/GenBank/DDBJ whole genome shotgun (WGS) entry which is preliminary data.</text>
</comment>
<dbReference type="EMBL" id="JAPHNI010000071">
    <property type="protein sequence ID" value="KAJ8116981.1"/>
    <property type="molecule type" value="Genomic_DNA"/>
</dbReference>
<proteinExistence type="predicted"/>
<reference evidence="1" key="1">
    <citation type="submission" date="2022-11" db="EMBL/GenBank/DDBJ databases">
        <title>Genome Sequence of Boeremia exigua.</title>
        <authorList>
            <person name="Buettner E."/>
        </authorList>
    </citation>
    <scope>NUCLEOTIDE SEQUENCE</scope>
    <source>
        <strain evidence="1">CU02</strain>
    </source>
</reference>
<name>A0ACC2IPC0_9PLEO</name>
<evidence type="ECO:0000313" key="2">
    <source>
        <dbReference type="Proteomes" id="UP001153331"/>
    </source>
</evidence>
<evidence type="ECO:0000313" key="1">
    <source>
        <dbReference type="EMBL" id="KAJ8116981.1"/>
    </source>
</evidence>
<protein>
    <submittedName>
        <fullName evidence="1">Uncharacterized protein</fullName>
    </submittedName>
</protein>
<organism evidence="1 2">
    <name type="scientific">Boeremia exigua</name>
    <dbReference type="NCBI Taxonomy" id="749465"/>
    <lineage>
        <taxon>Eukaryota</taxon>
        <taxon>Fungi</taxon>
        <taxon>Dikarya</taxon>
        <taxon>Ascomycota</taxon>
        <taxon>Pezizomycotina</taxon>
        <taxon>Dothideomycetes</taxon>
        <taxon>Pleosporomycetidae</taxon>
        <taxon>Pleosporales</taxon>
        <taxon>Pleosporineae</taxon>
        <taxon>Didymellaceae</taxon>
        <taxon>Boeremia</taxon>
    </lineage>
</organism>
<dbReference type="Proteomes" id="UP001153331">
    <property type="component" value="Unassembled WGS sequence"/>
</dbReference>
<keyword evidence="2" id="KW-1185">Reference proteome</keyword>